<keyword evidence="3" id="KW-1226">Viral baseplate protein</keyword>
<evidence type="ECO:0000259" key="5">
    <source>
        <dbReference type="Pfam" id="PF06714"/>
    </source>
</evidence>
<feature type="domain" description="Protein Gp5 N-terminal OB-fold" evidence="5">
    <location>
        <begin position="33"/>
        <end position="173"/>
    </location>
</feature>
<dbReference type="InterPro" id="IPR009590">
    <property type="entry name" value="Gp5_OB_N"/>
</dbReference>
<dbReference type="SUPFAM" id="SSF53955">
    <property type="entry name" value="Lysozyme-like"/>
    <property type="match status" value="1"/>
</dbReference>
<comment type="caution">
    <text evidence="3">The cleavage site between the mature baseplate central spike protein and the baseplate central spike protein C-terminus is uncertain.</text>
</comment>
<keyword evidence="3" id="KW-0426">Late protein</keyword>
<dbReference type="InterPro" id="IPR023347">
    <property type="entry name" value="Lysozyme_dom_sf"/>
</dbReference>
<dbReference type="PANTHER" id="PTHR37406:SF1">
    <property type="entry name" value="T4-TYPE LYSOZYME 1-RELATED"/>
    <property type="match status" value="1"/>
</dbReference>
<organism evidence="6 7">
    <name type="scientific">Serratia phage Muldoon</name>
    <dbReference type="NCBI Taxonomy" id="2601678"/>
    <lineage>
        <taxon>Viruses</taxon>
        <taxon>Duplodnaviria</taxon>
        <taxon>Heunggongvirae</taxon>
        <taxon>Uroviricota</taxon>
        <taxon>Caudoviricetes</taxon>
        <taxon>Muldoonvirus</taxon>
        <taxon>Muldoonvirus muldoon</taxon>
    </lineage>
</organism>
<feature type="chain" id="PRO_5035347259" description="Baseplate central spike protein C-terminus" evidence="3">
    <location>
        <begin position="354"/>
        <end position="577"/>
    </location>
</feature>
<evidence type="ECO:0000313" key="6">
    <source>
        <dbReference type="EMBL" id="QFR56106.1"/>
    </source>
</evidence>
<feature type="active site" description="Proton donor" evidence="3">
    <location>
        <position position="185"/>
    </location>
</feature>
<comment type="subcellular location">
    <molecule>Baseplate central spike protein C-terminus</molecule>
    <subcellularLocation>
        <location evidence="3">Virion</location>
    </subcellularLocation>
    <text evidence="3">Present in the baseplate.</text>
</comment>
<evidence type="ECO:0000256" key="3">
    <source>
        <dbReference type="HAMAP-Rule" id="MF_04151"/>
    </source>
</evidence>
<feature type="active site" description="Nucleophile" evidence="3">
    <location>
        <position position="194"/>
    </location>
</feature>
<dbReference type="Gene3D" id="1.10.530.40">
    <property type="match status" value="1"/>
</dbReference>
<dbReference type="SUPFAM" id="SSF69255">
    <property type="entry name" value="gp5 N-terminal domain-like"/>
    <property type="match status" value="1"/>
</dbReference>
<feature type="chain" id="PRO_5035347258" description="Mature baseplate central spike protein" evidence="3">
    <location>
        <begin position="1"/>
        <end position="353"/>
    </location>
</feature>
<comment type="subcellular location">
    <molecule>Mature baseplate central spike protein</molecule>
    <subcellularLocation>
        <location evidence="3">Virion</location>
    </subcellularLocation>
    <text evidence="3">Present in the baseplate.</text>
</comment>
<comment type="subunit">
    <molecule>Baseplate central spike protein C-terminus</molecule>
    <text evidence="3">Homotrimer. The central spike complex creates an extension of the tail tube.</text>
</comment>
<dbReference type="Proteomes" id="UP000326777">
    <property type="component" value="Genome"/>
</dbReference>
<dbReference type="Gene3D" id="3.10.450.190">
    <property type="match status" value="1"/>
</dbReference>
<comment type="subunit">
    <molecule>Mature baseplate central spike protein</molecule>
    <text evidence="3">Monomer. The central spike complex creates an extension of the tail tube.</text>
</comment>
<dbReference type="EC" id="3.2.1.17" evidence="3"/>
<comment type="subunit">
    <molecule>Pre-baseplate central spike protein</molecule>
    <text evidence="3">Homotrimer.</text>
</comment>
<dbReference type="SUPFAM" id="SSF69349">
    <property type="entry name" value="Phage fibre proteins"/>
    <property type="match status" value="1"/>
</dbReference>
<keyword evidence="3" id="KW-1227">Viral tail protein</keyword>
<evidence type="ECO:0000256" key="4">
    <source>
        <dbReference type="RuleBase" id="RU003788"/>
    </source>
</evidence>
<comment type="PTM">
    <molecule>Pre-baseplate central spike protein</molecule>
    <text evidence="3">In the fully assembled virus, the pre-baseplate central spike protein is cleaved to form the mature baseplate central spike protein, and a C-terminus fragment, the baseplate central spike protein C-terminus. The two fragments remain associated with the virion.</text>
</comment>
<comment type="catalytic activity">
    <reaction evidence="3 4">
        <text>Hydrolysis of (1-&gt;4)-beta-linkages between N-acetylmuramic acid and N-acetyl-D-glucosamine residues in a peptidoglycan and between N-acetyl-D-glucosamine residues in chitodextrins.</text>
        <dbReference type="EC" id="3.2.1.17"/>
    </reaction>
</comment>
<keyword evidence="3" id="KW-1245">Viral tail assembly</keyword>
<keyword evidence="3 4" id="KW-0378">Hydrolase</keyword>
<evidence type="ECO:0000256" key="1">
    <source>
        <dbReference type="ARBA" id="ARBA00022529"/>
    </source>
</evidence>
<dbReference type="GO" id="GO:0031640">
    <property type="term" value="P:killing of cells of another organism"/>
    <property type="evidence" value="ECO:0007669"/>
    <property type="project" value="UniProtKB-KW"/>
</dbReference>
<name>A0A5P8PHD4_9CAUD</name>
<dbReference type="InterPro" id="IPR046397">
    <property type="entry name" value="NEEDLE_T4"/>
</dbReference>
<keyword evidence="3" id="KW-1162">Viral penetration into host cytoplasm</keyword>
<dbReference type="Pfam" id="PF00959">
    <property type="entry name" value="Phage_lysozyme"/>
    <property type="match status" value="1"/>
</dbReference>
<feature type="chain" id="PRO_5035347260" description="Pre-baseplate central spike protein" evidence="3">
    <location>
        <begin position="1"/>
        <end position="577"/>
    </location>
</feature>
<reference evidence="7" key="1">
    <citation type="submission" date="2019-06" db="EMBL/GenBank/DDBJ databases">
        <title>Complete genome sequence of Serratia marcescens phage Muldoon.</title>
        <authorList>
            <person name="Campbell S."/>
            <person name="Atkinson C."/>
            <person name="Moreland R."/>
            <person name="Liu M."/>
            <person name="Ramsey J."/>
            <person name="Leavitt J."/>
        </authorList>
    </citation>
    <scope>NUCLEOTIDE SEQUENCE [LARGE SCALE GENOMIC DNA]</scope>
</reference>
<dbReference type="GO" id="GO:0042742">
    <property type="term" value="P:defense response to bacterium"/>
    <property type="evidence" value="ECO:0007669"/>
    <property type="project" value="UniProtKB-KW"/>
</dbReference>
<proteinExistence type="inferred from homology"/>
<gene>
    <name evidence="6" type="ORF">CPT_Muldoon_155</name>
</gene>
<keyword evidence="3" id="KW-1171">Viral genome ejection through host cell envelope</keyword>
<dbReference type="HAMAP" id="MF_04151">
    <property type="entry name" value="NEEDLE_T4"/>
    <property type="match status" value="1"/>
</dbReference>
<keyword evidence="7" id="KW-1185">Reference proteome</keyword>
<keyword evidence="3" id="KW-1188">Viral release from host cell</keyword>
<dbReference type="GO" id="GO:0016998">
    <property type="term" value="P:cell wall macromolecule catabolic process"/>
    <property type="evidence" value="ECO:0007669"/>
    <property type="project" value="InterPro"/>
</dbReference>
<dbReference type="Pfam" id="PF06714">
    <property type="entry name" value="Gp5_OB"/>
    <property type="match status" value="1"/>
</dbReference>
<dbReference type="InterPro" id="IPR002196">
    <property type="entry name" value="Glyco_hydro_24"/>
</dbReference>
<keyword evidence="3" id="KW-1160">Virus entry into host cell</keyword>
<keyword evidence="1 3" id="KW-0929">Antimicrobial</keyword>
<protein>
    <recommendedName>
        <fullName evidence="3">Pre-baseplate central spike protein</fullName>
    </recommendedName>
    <alternativeName>
        <fullName evidence="3">Peptidoglycan hydrolase</fullName>
        <ecNumber evidence="3">3.2.1.17</ecNumber>
    </alternativeName>
    <component>
        <recommendedName>
            <fullName evidence="3">Mature baseplate central spike protein</fullName>
        </recommendedName>
    </component>
    <component>
        <recommendedName>
            <fullName evidence="3">Baseplate central spike protein C-terminus</fullName>
        </recommendedName>
    </component>
</protein>
<dbReference type="Gene3D" id="2.40.50.260">
    <property type="entry name" value="Nucleic acid-binding protein domain"/>
    <property type="match status" value="1"/>
</dbReference>
<keyword evidence="3" id="KW-1235">Degradation of host cell envelope components during virus entry</keyword>
<keyword evidence="3 4" id="KW-0326">Glycosidase</keyword>
<dbReference type="InterPro" id="IPR052619">
    <property type="entry name" value="Phage_lysozyme-like"/>
</dbReference>
<comment type="subcellular location">
    <molecule>Pre-baseplate central spike protein</molecule>
    <subcellularLocation>
        <location evidence="3">Virion</location>
    </subcellularLocation>
    <text evidence="3">Present in the baseplate.</text>
</comment>
<comment type="similarity">
    <text evidence="3 4">Belongs to the glycosyl hydrolase 24 family.</text>
</comment>
<keyword evidence="2 3" id="KW-0081">Bacteriolytic enzyme</keyword>
<dbReference type="GO" id="GO:0003796">
    <property type="term" value="F:lysozyme activity"/>
    <property type="evidence" value="ECO:0007669"/>
    <property type="project" value="UniProtKB-UniRule"/>
</dbReference>
<feature type="site" description="Cleavage" evidence="3">
    <location>
        <begin position="353"/>
        <end position="354"/>
    </location>
</feature>
<dbReference type="GO" id="GO:0009253">
    <property type="term" value="P:peptidoglycan catabolic process"/>
    <property type="evidence" value="ECO:0007669"/>
    <property type="project" value="UniProtKB-UniRule"/>
</dbReference>
<evidence type="ECO:0000313" key="7">
    <source>
        <dbReference type="Proteomes" id="UP000326777"/>
    </source>
</evidence>
<dbReference type="InterPro" id="IPR023346">
    <property type="entry name" value="Lysozyme-like_dom_sf"/>
</dbReference>
<dbReference type="GO" id="GO:0098003">
    <property type="term" value="P:viral tail assembly"/>
    <property type="evidence" value="ECO:0007669"/>
    <property type="project" value="UniProtKB-UniRule"/>
</dbReference>
<sequence>MNVQHNEMKWFAGVVESRDDPLKAGRIKVRVFGEHPFVNVPGDIQGLTTEQLPWMQPVQDITSAAISGVGQSPTGILPGSHVFGVWLDKFKTSGMVLGTVAGIYSKMPNFNEGFADPSGQYPRYVGNDVNVLAGGGQAGKDTLTVEQRSTNQGIAVNPDEGPAEDIPVDDNPDNFTLQKMLIFDEGYKRKVYWDTEGYPTIGVGHLIIHKRTQNMAEINKLLSQQVGREVTNGIITAEEVTALFDKDTNQQLVDMRKYPNIMAAYNAADDNTPRKWALINMSFNLGAAGLAKFTTSLGLMAQKKWAEASVQLKDSKWFRQVKGRGPRICNTIRFGNLEAYGVKAPRPDARSLSAAIAQAMGNDPEDPWTPDDSRIMFKEPISSYDAQYPYNKVMESESGHIIEIDDTPSNERMHWRHTSGTYEEWRPDGSSSRKSVSDSYDIVSGDRNVLSEANENHVVGASLKEYVMGDLTIQTDGQHVMIVRGASVVRVEGNSTVIVDGDSTVNVKGNANIKVEGNCDQVVQGDYSLKVAGNYSVSVEGMRVDTVQGSWDRTTTGGVQDISSSTFFIDGSRIDFG</sequence>
<dbReference type="EMBL" id="MN095771">
    <property type="protein sequence ID" value="QFR56106.1"/>
    <property type="molecule type" value="Genomic_DNA"/>
</dbReference>
<dbReference type="GO" id="GO:0098994">
    <property type="term" value="P:symbiont entry into host cell via disruption of host cell envelope"/>
    <property type="evidence" value="ECO:0007669"/>
    <property type="project" value="UniProtKB-KW"/>
</dbReference>
<keyword evidence="3" id="KW-1236">Degradation of host peptidoglycans during virus entry</keyword>
<accession>A0A5P8PHD4</accession>
<keyword evidence="3" id="KW-0946">Virion</keyword>
<dbReference type="GO" id="GO:0098025">
    <property type="term" value="C:virus tail, baseplate"/>
    <property type="evidence" value="ECO:0007669"/>
    <property type="project" value="UniProtKB-UniRule"/>
</dbReference>
<comment type="function">
    <molecule>Mature baseplate central spike protein</molecule>
    <text evidence="3">Baseplate central spike complex-associated lysozyme that is essential for the localized hydrolysis of bacterial cell wall, so that the tail tube, through which the phage DNA is ejected, can penetrate to the host inner membrane. The tail lysozyme complex at the tip of the tail tube penetrates through the outer membrane into the periplasm. This way, lysozyme domain is released and locally digests the peptidoglycan layer to make a hole to let the tube penetrate to the inner membrane. Involved in the tail assembly.</text>
</comment>
<dbReference type="PANTHER" id="PTHR37406">
    <property type="entry name" value="T4-TYPE LYSOZYME 1-RELATED"/>
    <property type="match status" value="1"/>
</dbReference>
<dbReference type="PRINTS" id="PR00684">
    <property type="entry name" value="T4LYSOZYME"/>
</dbReference>
<dbReference type="GO" id="GO:0098932">
    <property type="term" value="P:symbiont entry into host cell via disruption of host cell wall peptidoglycan"/>
    <property type="evidence" value="ECO:0007669"/>
    <property type="project" value="UniProtKB-UniRule"/>
</dbReference>
<evidence type="ECO:0000256" key="2">
    <source>
        <dbReference type="ARBA" id="ARBA00022638"/>
    </source>
</evidence>
<dbReference type="InterPro" id="IPR001165">
    <property type="entry name" value="T4-type_lysozyme"/>
</dbReference>